<keyword evidence="6" id="KW-0560">Oxidoreductase</keyword>
<evidence type="ECO:0000256" key="11">
    <source>
        <dbReference type="ARBA" id="ARBA00038856"/>
    </source>
</evidence>
<dbReference type="EC" id="1.1.3.6" evidence="13"/>
<evidence type="ECO:0000259" key="17">
    <source>
        <dbReference type="Pfam" id="PF00890"/>
    </source>
</evidence>
<proteinExistence type="inferred from homology"/>
<evidence type="ECO:0000256" key="6">
    <source>
        <dbReference type="ARBA" id="ARBA00023002"/>
    </source>
</evidence>
<evidence type="ECO:0000256" key="1">
    <source>
        <dbReference type="ARBA" id="ARBA00001974"/>
    </source>
</evidence>
<evidence type="ECO:0000256" key="8">
    <source>
        <dbReference type="ARBA" id="ARBA00023166"/>
    </source>
</evidence>
<dbReference type="EC" id="5.3.3.1" evidence="11"/>
<dbReference type="AlphaFoldDB" id="A0A8J3KX40"/>
<comment type="pathway">
    <text evidence="12">Steroid metabolism; cholesterol degradation.</text>
</comment>
<evidence type="ECO:0000256" key="5">
    <source>
        <dbReference type="ARBA" id="ARBA00022827"/>
    </source>
</evidence>
<feature type="domain" description="Glucose-methanol-choline oxidoreductase C-terminal" evidence="18">
    <location>
        <begin position="451"/>
        <end position="506"/>
    </location>
</feature>
<name>A0A8J3KX40_9ACTN</name>
<keyword evidence="10" id="KW-0413">Isomerase</keyword>
<keyword evidence="4" id="KW-0285">Flavoprotein</keyword>
<dbReference type="InterPro" id="IPR003953">
    <property type="entry name" value="FAD-dep_OxRdtase_2_FAD-bd"/>
</dbReference>
<comment type="cofactor">
    <cofactor evidence="1">
        <name>FAD</name>
        <dbReference type="ChEBI" id="CHEBI:57692"/>
    </cofactor>
</comment>
<dbReference type="Gene3D" id="3.50.50.60">
    <property type="entry name" value="FAD/NAD(P)-binding domain"/>
    <property type="match status" value="4"/>
</dbReference>
<dbReference type="Proteomes" id="UP000630887">
    <property type="component" value="Unassembled WGS sequence"/>
</dbReference>
<evidence type="ECO:0000256" key="9">
    <source>
        <dbReference type="ARBA" id="ARBA00023221"/>
    </source>
</evidence>
<keyword evidence="7" id="KW-0443">Lipid metabolism</keyword>
<evidence type="ECO:0000256" key="2">
    <source>
        <dbReference type="ARBA" id="ARBA00010790"/>
    </source>
</evidence>
<keyword evidence="3" id="KW-0153">Cholesterol metabolism</keyword>
<evidence type="ECO:0000256" key="15">
    <source>
        <dbReference type="ARBA" id="ARBA00049778"/>
    </source>
</evidence>
<evidence type="ECO:0000256" key="10">
    <source>
        <dbReference type="ARBA" id="ARBA00023235"/>
    </source>
</evidence>
<reference evidence="19 20" key="1">
    <citation type="submission" date="2021-01" db="EMBL/GenBank/DDBJ databases">
        <title>Whole genome shotgun sequence of Catellatospora coxensis NBRC 107359.</title>
        <authorList>
            <person name="Komaki H."/>
            <person name="Tamura T."/>
        </authorList>
    </citation>
    <scope>NUCLEOTIDE SEQUENCE [LARGE SCALE GENOMIC DNA]</scope>
    <source>
        <strain evidence="19 20">NBRC 107359</strain>
    </source>
</reference>
<evidence type="ECO:0000256" key="4">
    <source>
        <dbReference type="ARBA" id="ARBA00022630"/>
    </source>
</evidence>
<feature type="domain" description="FAD-dependent oxidoreductase 2 FAD-binding" evidence="17">
    <location>
        <begin position="8"/>
        <end position="39"/>
    </location>
</feature>
<dbReference type="Pfam" id="PF00732">
    <property type="entry name" value="GMC_oxred_N"/>
    <property type="match status" value="1"/>
</dbReference>
<feature type="domain" description="Glucose-methanol-choline oxidoreductase N-terminal" evidence="16">
    <location>
        <begin position="67"/>
        <end position="271"/>
    </location>
</feature>
<dbReference type="InterPro" id="IPR036188">
    <property type="entry name" value="FAD/NAD-bd_sf"/>
</dbReference>
<dbReference type="EMBL" id="BONI01000094">
    <property type="protein sequence ID" value="GIG10602.1"/>
    <property type="molecule type" value="Genomic_DNA"/>
</dbReference>
<keyword evidence="5" id="KW-0274">FAD</keyword>
<keyword evidence="8" id="KW-1207">Sterol metabolism</keyword>
<comment type="caution">
    <text evidence="19">The sequence shown here is derived from an EMBL/GenBank/DDBJ whole genome shotgun (WGS) entry which is preliminary data.</text>
</comment>
<dbReference type="GO" id="GO:0050660">
    <property type="term" value="F:flavin adenine dinucleotide binding"/>
    <property type="evidence" value="ECO:0007669"/>
    <property type="project" value="InterPro"/>
</dbReference>
<evidence type="ECO:0000259" key="16">
    <source>
        <dbReference type="Pfam" id="PF00732"/>
    </source>
</evidence>
<dbReference type="GO" id="GO:0008203">
    <property type="term" value="P:cholesterol metabolic process"/>
    <property type="evidence" value="ECO:0007669"/>
    <property type="project" value="UniProtKB-KW"/>
</dbReference>
<dbReference type="InterPro" id="IPR007867">
    <property type="entry name" value="GMC_OxRtase_C"/>
</dbReference>
<protein>
    <recommendedName>
        <fullName evidence="14">Cholesterol oxidase</fullName>
        <ecNumber evidence="13">1.1.3.6</ecNumber>
        <ecNumber evidence="11">5.3.3.1</ecNumber>
    </recommendedName>
    <alternativeName>
        <fullName evidence="15">Cholesterol isomerase</fullName>
    </alternativeName>
</protein>
<dbReference type="PANTHER" id="PTHR47470">
    <property type="entry name" value="CHOLESTEROL OXIDASE"/>
    <property type="match status" value="1"/>
</dbReference>
<organism evidence="19 20">
    <name type="scientific">Catellatospora coxensis</name>
    <dbReference type="NCBI Taxonomy" id="310354"/>
    <lineage>
        <taxon>Bacteria</taxon>
        <taxon>Bacillati</taxon>
        <taxon>Actinomycetota</taxon>
        <taxon>Actinomycetes</taxon>
        <taxon>Micromonosporales</taxon>
        <taxon>Micromonosporaceae</taxon>
        <taxon>Catellatospora</taxon>
    </lineage>
</organism>
<evidence type="ECO:0000256" key="7">
    <source>
        <dbReference type="ARBA" id="ARBA00023098"/>
    </source>
</evidence>
<gene>
    <name evidence="19" type="ORF">Cco03nite_73020</name>
</gene>
<dbReference type="SUPFAM" id="SSF51905">
    <property type="entry name" value="FAD/NAD(P)-binding domain"/>
    <property type="match status" value="1"/>
</dbReference>
<dbReference type="GO" id="GO:0004769">
    <property type="term" value="F:steroid Delta-isomerase activity"/>
    <property type="evidence" value="ECO:0007669"/>
    <property type="project" value="UniProtKB-EC"/>
</dbReference>
<keyword evidence="20" id="KW-1185">Reference proteome</keyword>
<accession>A0A8J3KX40</accession>
<evidence type="ECO:0000259" key="18">
    <source>
        <dbReference type="Pfam" id="PF05199"/>
    </source>
</evidence>
<sequence length="544" mass="58952">MSAVESTDVLVIGSGFGGAIAAYHLAAGGARVVVLERGPWLTADEFDHDFKLGSSYTRIFDFTIGDGMSVLSGNCVGGGSVVYFATMPRAPRFVFERQGSIGRRMWPASITRDTLDPWYDRVSEALPVTQQSWDRIPYGGGLWAAACHHAGRTANPAPSAVDVAECVNCNWMAAGCKFDAKKSLLLNYLPGAVEHGAEIRPLHEVQHLSRNDDGSYRVHYRIVDGEDYRILHDEGAIDAQIVVLAAGTAATPVILQRSEATLGPMPHAVGRYFSGNGERLNTAVFDEEKVRDVLGLSRGDGVAYEAYQIGRGPTVASWDRLDGSLPEYERYSLEQLYFPPGLGTILAQAADAAGPTWFGVEKKEMLRRWRSWLTIFTMSEDDNEGVFGPPPETGAATRFSQQMLGHSSLTYRPTANTRRGWELSDADVKDILERDGLATVTPWTNDVVGAYTVHPLASCRIGDDPATSALDDRHELRDHPGIFVTDGSAVPGALTVNPALTISALAERAMPGIVQAAQRRGVAVTYVGDLPKPVASSRVPARHR</sequence>
<evidence type="ECO:0000256" key="14">
    <source>
        <dbReference type="ARBA" id="ARBA00049744"/>
    </source>
</evidence>
<evidence type="ECO:0000256" key="12">
    <source>
        <dbReference type="ARBA" id="ARBA00049645"/>
    </source>
</evidence>
<dbReference type="Pfam" id="PF05199">
    <property type="entry name" value="GMC_oxred_C"/>
    <property type="match status" value="1"/>
</dbReference>
<keyword evidence="9" id="KW-0753">Steroid metabolism</keyword>
<dbReference type="RefSeq" id="WP_203698571.1">
    <property type="nucleotide sequence ID" value="NZ_BAAALC010000015.1"/>
</dbReference>
<evidence type="ECO:0000313" key="19">
    <source>
        <dbReference type="EMBL" id="GIG10602.1"/>
    </source>
</evidence>
<evidence type="ECO:0000256" key="13">
    <source>
        <dbReference type="ARBA" id="ARBA00049723"/>
    </source>
</evidence>
<comment type="similarity">
    <text evidence="2">Belongs to the GMC oxidoreductase family.</text>
</comment>
<dbReference type="PANTHER" id="PTHR47470:SF1">
    <property type="entry name" value="FAD-DEPENDENT OXIDOREDUCTASE 2 FAD BINDING DOMAIN-CONTAINING PROTEIN"/>
    <property type="match status" value="1"/>
</dbReference>
<dbReference type="InterPro" id="IPR052542">
    <property type="entry name" value="Cholesterol_Oxidase"/>
</dbReference>
<evidence type="ECO:0000313" key="20">
    <source>
        <dbReference type="Proteomes" id="UP000630887"/>
    </source>
</evidence>
<dbReference type="GO" id="GO:0016995">
    <property type="term" value="F:cholesterol oxidase activity"/>
    <property type="evidence" value="ECO:0007669"/>
    <property type="project" value="UniProtKB-EC"/>
</dbReference>
<dbReference type="Pfam" id="PF00890">
    <property type="entry name" value="FAD_binding_2"/>
    <property type="match status" value="1"/>
</dbReference>
<dbReference type="InterPro" id="IPR000172">
    <property type="entry name" value="GMC_OxRdtase_N"/>
</dbReference>
<evidence type="ECO:0000256" key="3">
    <source>
        <dbReference type="ARBA" id="ARBA00022548"/>
    </source>
</evidence>